<gene>
    <name evidence="2" type="ORF">L484_000739</name>
</gene>
<name>W9QYI7_9ROSA</name>
<dbReference type="STRING" id="981085.W9QYI7"/>
<dbReference type="AlphaFoldDB" id="W9QYI7"/>
<evidence type="ECO:0000256" key="1">
    <source>
        <dbReference type="SAM" id="MobiDB-lite"/>
    </source>
</evidence>
<accession>W9QYI7</accession>
<evidence type="ECO:0000313" key="2">
    <source>
        <dbReference type="EMBL" id="EXB44537.1"/>
    </source>
</evidence>
<dbReference type="PANTHER" id="PTHR46932:SF12">
    <property type="entry name" value="HEAVY METAL-ASSOCIATED ISOPRENYLATED PLANT PROTEIN 47"/>
    <property type="match status" value="1"/>
</dbReference>
<proteinExistence type="predicted"/>
<evidence type="ECO:0008006" key="4">
    <source>
        <dbReference type="Google" id="ProtNLM"/>
    </source>
</evidence>
<protein>
    <recommendedName>
        <fullName evidence="4">HMA domain-containing protein</fullName>
    </recommendedName>
</protein>
<sequence length="90" mass="9611">MKVAAVESGVISVQISGEGKDQVVVVGDEIDSVSLTRSLRKKVGPATLLSVEEVKEPKKEEPPAAKNQSTSPSPSLCYPQPVFCHQIVHD</sequence>
<feature type="region of interest" description="Disordered" evidence="1">
    <location>
        <begin position="52"/>
        <end position="79"/>
    </location>
</feature>
<reference evidence="3" key="1">
    <citation type="submission" date="2013-01" db="EMBL/GenBank/DDBJ databases">
        <title>Draft Genome Sequence of a Mulberry Tree, Morus notabilis C.K. Schneid.</title>
        <authorList>
            <person name="He N."/>
            <person name="Zhao S."/>
        </authorList>
    </citation>
    <scope>NUCLEOTIDE SEQUENCE</scope>
</reference>
<organism evidence="2 3">
    <name type="scientific">Morus notabilis</name>
    <dbReference type="NCBI Taxonomy" id="981085"/>
    <lineage>
        <taxon>Eukaryota</taxon>
        <taxon>Viridiplantae</taxon>
        <taxon>Streptophyta</taxon>
        <taxon>Embryophyta</taxon>
        <taxon>Tracheophyta</taxon>
        <taxon>Spermatophyta</taxon>
        <taxon>Magnoliopsida</taxon>
        <taxon>eudicotyledons</taxon>
        <taxon>Gunneridae</taxon>
        <taxon>Pentapetalae</taxon>
        <taxon>rosids</taxon>
        <taxon>fabids</taxon>
        <taxon>Rosales</taxon>
        <taxon>Moraceae</taxon>
        <taxon>Moreae</taxon>
        <taxon>Morus</taxon>
    </lineage>
</organism>
<dbReference type="OrthoDB" id="692882at2759"/>
<dbReference type="KEGG" id="mnt:21384363"/>
<dbReference type="PANTHER" id="PTHR46932">
    <property type="entry name" value="HEAVY METAL-ASSOCIATED ISOPRENYLATED PLANT PROTEIN 47"/>
    <property type="match status" value="1"/>
</dbReference>
<feature type="compositionally biased region" description="Basic and acidic residues" evidence="1">
    <location>
        <begin position="52"/>
        <end position="63"/>
    </location>
</feature>
<dbReference type="Gene3D" id="3.30.70.100">
    <property type="match status" value="1"/>
</dbReference>
<dbReference type="InterPro" id="IPR042885">
    <property type="entry name" value="HIPP47/16"/>
</dbReference>
<dbReference type="Proteomes" id="UP000030645">
    <property type="component" value="Unassembled WGS sequence"/>
</dbReference>
<dbReference type="EMBL" id="KE343866">
    <property type="protein sequence ID" value="EXB44537.1"/>
    <property type="molecule type" value="Genomic_DNA"/>
</dbReference>
<evidence type="ECO:0000313" key="3">
    <source>
        <dbReference type="Proteomes" id="UP000030645"/>
    </source>
</evidence>
<keyword evidence="3" id="KW-1185">Reference proteome</keyword>